<dbReference type="Proteomes" id="UP001054837">
    <property type="component" value="Unassembled WGS sequence"/>
</dbReference>
<protein>
    <submittedName>
        <fullName evidence="1">Uncharacterized protein</fullName>
    </submittedName>
</protein>
<organism evidence="1 2">
    <name type="scientific">Caerostris darwini</name>
    <dbReference type="NCBI Taxonomy" id="1538125"/>
    <lineage>
        <taxon>Eukaryota</taxon>
        <taxon>Metazoa</taxon>
        <taxon>Ecdysozoa</taxon>
        <taxon>Arthropoda</taxon>
        <taxon>Chelicerata</taxon>
        <taxon>Arachnida</taxon>
        <taxon>Araneae</taxon>
        <taxon>Araneomorphae</taxon>
        <taxon>Entelegynae</taxon>
        <taxon>Araneoidea</taxon>
        <taxon>Araneidae</taxon>
        <taxon>Caerostris</taxon>
    </lineage>
</organism>
<gene>
    <name evidence="1" type="ORF">CDAR_1941</name>
</gene>
<keyword evidence="2" id="KW-1185">Reference proteome</keyword>
<evidence type="ECO:0000313" key="2">
    <source>
        <dbReference type="Proteomes" id="UP001054837"/>
    </source>
</evidence>
<dbReference type="EMBL" id="BPLQ01005803">
    <property type="protein sequence ID" value="GIY17443.1"/>
    <property type="molecule type" value="Genomic_DNA"/>
</dbReference>
<evidence type="ECO:0000313" key="1">
    <source>
        <dbReference type="EMBL" id="GIY17443.1"/>
    </source>
</evidence>
<name>A0AAV4R674_9ARAC</name>
<accession>A0AAV4R674</accession>
<sequence length="206" mass="23656">MKEIARYMQETTGGSISRFTVVGDRTNVVYMDNDQCGVCHYCLLIGDASLCIAKITITGHNMNWVNFSLLMKRRFILTSYSVRIHIWGEKVTCNLLSDIIERDHIAGDGVLVSICESNFRLEAIRWESSAIAHKTWKVVCIKLSKPYLHDGAFPTNFHTFPYIISTIERERASSERQKRYAENLMRAIQLSEEAKKNLMMLELSLL</sequence>
<dbReference type="AlphaFoldDB" id="A0AAV4R674"/>
<comment type="caution">
    <text evidence="1">The sequence shown here is derived from an EMBL/GenBank/DDBJ whole genome shotgun (WGS) entry which is preliminary data.</text>
</comment>
<proteinExistence type="predicted"/>
<reference evidence="1 2" key="1">
    <citation type="submission" date="2021-06" db="EMBL/GenBank/DDBJ databases">
        <title>Caerostris darwini draft genome.</title>
        <authorList>
            <person name="Kono N."/>
            <person name="Arakawa K."/>
        </authorList>
    </citation>
    <scope>NUCLEOTIDE SEQUENCE [LARGE SCALE GENOMIC DNA]</scope>
</reference>